<name>A0A484ML18_9ASTE</name>
<dbReference type="NCBIfam" id="TIGR01614">
    <property type="entry name" value="PME_inhib"/>
    <property type="match status" value="1"/>
</dbReference>
<keyword evidence="4" id="KW-1185">Reference proteome</keyword>
<dbReference type="PANTHER" id="PTHR31080:SF296">
    <property type="entry name" value="OS05G0360900 PROTEIN"/>
    <property type="match status" value="1"/>
</dbReference>
<protein>
    <recommendedName>
        <fullName evidence="2">Pectinesterase inhibitor domain-containing protein</fullName>
    </recommendedName>
</protein>
<evidence type="ECO:0000313" key="3">
    <source>
        <dbReference type="EMBL" id="VFQ88734.1"/>
    </source>
</evidence>
<dbReference type="EMBL" id="OOIL02003647">
    <property type="protein sequence ID" value="VFQ88734.1"/>
    <property type="molecule type" value="Genomic_DNA"/>
</dbReference>
<feature type="domain" description="Pectinesterase inhibitor" evidence="2">
    <location>
        <begin position="59"/>
        <end position="218"/>
    </location>
</feature>
<sequence length="245" mass="26632">MWHCTESDVALSTNGIEVTEIVTDALMCGGSIAWLAAAADWSAADSLSSTPEKRPSYASLLNFVHSTCSIKDINHTLCYESLAPHAILIKGSPRRVAQVALSITKSEARSARDDILGKIRAKRASETLGKRENVALGDCHELMSDLCNSLKPTAKELAIANTGNQTKFLEHIGNVQTWLSAAITDPDTCLDGLDGETKVEMEERVSKVTQLTTVALALVNKFGEGVQKKLSIKDHQLYNYYNNLP</sequence>
<evidence type="ECO:0000256" key="1">
    <source>
        <dbReference type="ARBA" id="ARBA00022729"/>
    </source>
</evidence>
<gene>
    <name evidence="3" type="ORF">CCAM_LOCUS30510</name>
</gene>
<keyword evidence="1" id="KW-0732">Signal</keyword>
<dbReference type="PANTHER" id="PTHR31080">
    <property type="entry name" value="PECTINESTERASE INHIBITOR-LIKE"/>
    <property type="match status" value="1"/>
</dbReference>
<dbReference type="AlphaFoldDB" id="A0A484ML18"/>
<dbReference type="InterPro" id="IPR051955">
    <property type="entry name" value="PME_Inhibitor"/>
</dbReference>
<dbReference type="InterPro" id="IPR006501">
    <property type="entry name" value="Pectinesterase_inhib_dom"/>
</dbReference>
<accession>A0A484ML18</accession>
<dbReference type="SUPFAM" id="SSF101148">
    <property type="entry name" value="Plant invertase/pectin methylesterase inhibitor"/>
    <property type="match status" value="1"/>
</dbReference>
<reference evidence="3 4" key="1">
    <citation type="submission" date="2018-04" db="EMBL/GenBank/DDBJ databases">
        <authorList>
            <person name="Vogel A."/>
        </authorList>
    </citation>
    <scope>NUCLEOTIDE SEQUENCE [LARGE SCALE GENOMIC DNA]</scope>
</reference>
<dbReference type="InterPro" id="IPR035513">
    <property type="entry name" value="Invertase/methylesterase_inhib"/>
</dbReference>
<dbReference type="OrthoDB" id="1306313at2759"/>
<dbReference type="Proteomes" id="UP000595140">
    <property type="component" value="Unassembled WGS sequence"/>
</dbReference>
<organism evidence="3 4">
    <name type="scientific">Cuscuta campestris</name>
    <dbReference type="NCBI Taxonomy" id="132261"/>
    <lineage>
        <taxon>Eukaryota</taxon>
        <taxon>Viridiplantae</taxon>
        <taxon>Streptophyta</taxon>
        <taxon>Embryophyta</taxon>
        <taxon>Tracheophyta</taxon>
        <taxon>Spermatophyta</taxon>
        <taxon>Magnoliopsida</taxon>
        <taxon>eudicotyledons</taxon>
        <taxon>Gunneridae</taxon>
        <taxon>Pentapetalae</taxon>
        <taxon>asterids</taxon>
        <taxon>lamiids</taxon>
        <taxon>Solanales</taxon>
        <taxon>Convolvulaceae</taxon>
        <taxon>Cuscuteae</taxon>
        <taxon>Cuscuta</taxon>
        <taxon>Cuscuta subgen. Grammica</taxon>
        <taxon>Cuscuta sect. Cleistogrammica</taxon>
    </lineage>
</organism>
<dbReference type="CDD" id="cd15798">
    <property type="entry name" value="PMEI-like_3"/>
    <property type="match status" value="1"/>
</dbReference>
<dbReference type="Pfam" id="PF04043">
    <property type="entry name" value="PMEI"/>
    <property type="match status" value="1"/>
</dbReference>
<dbReference type="Gene3D" id="1.20.140.40">
    <property type="entry name" value="Invertase/pectin methylesterase inhibitor family protein"/>
    <property type="match status" value="1"/>
</dbReference>
<proteinExistence type="predicted"/>
<evidence type="ECO:0000313" key="4">
    <source>
        <dbReference type="Proteomes" id="UP000595140"/>
    </source>
</evidence>
<dbReference type="SMART" id="SM00856">
    <property type="entry name" value="PMEI"/>
    <property type="match status" value="1"/>
</dbReference>
<evidence type="ECO:0000259" key="2">
    <source>
        <dbReference type="SMART" id="SM00856"/>
    </source>
</evidence>
<dbReference type="GO" id="GO:0004857">
    <property type="term" value="F:enzyme inhibitor activity"/>
    <property type="evidence" value="ECO:0007669"/>
    <property type="project" value="InterPro"/>
</dbReference>